<keyword evidence="2" id="KW-1185">Reference proteome</keyword>
<reference evidence="1 2" key="1">
    <citation type="submission" date="2020-08" db="EMBL/GenBank/DDBJ databases">
        <title>Functional genomics of gut bacteria from endangered species of beetles.</title>
        <authorList>
            <person name="Carlos-Shanley C."/>
        </authorList>
    </citation>
    <scope>NUCLEOTIDE SEQUENCE [LARGE SCALE GENOMIC DNA]</scope>
    <source>
        <strain evidence="1 2">S00068</strain>
    </source>
</reference>
<dbReference type="EMBL" id="JACHKS010000001">
    <property type="protein sequence ID" value="MBB6331579.1"/>
    <property type="molecule type" value="Genomic_DNA"/>
</dbReference>
<sequence length="37" mass="4557">MSFYTDFKTIYTQVINLLNQPLFDSNLQFYNQFKIFN</sequence>
<organism evidence="1 2">
    <name type="scientific">Chryseobacterium sediminis</name>
    <dbReference type="NCBI Taxonomy" id="1679494"/>
    <lineage>
        <taxon>Bacteria</taxon>
        <taxon>Pseudomonadati</taxon>
        <taxon>Bacteroidota</taxon>
        <taxon>Flavobacteriia</taxon>
        <taxon>Flavobacteriales</taxon>
        <taxon>Weeksellaceae</taxon>
        <taxon>Chryseobacterium group</taxon>
        <taxon>Chryseobacterium</taxon>
    </lineage>
</organism>
<name>A0ABR6Q4T1_9FLAO</name>
<accession>A0ABR6Q4T1</accession>
<proteinExistence type="predicted"/>
<evidence type="ECO:0000313" key="2">
    <source>
        <dbReference type="Proteomes" id="UP000587367"/>
    </source>
</evidence>
<evidence type="ECO:0000313" key="1">
    <source>
        <dbReference type="EMBL" id="MBB6331579.1"/>
    </source>
</evidence>
<protein>
    <submittedName>
        <fullName evidence="1">Uncharacterized protein</fullName>
    </submittedName>
</protein>
<dbReference type="Proteomes" id="UP000587367">
    <property type="component" value="Unassembled WGS sequence"/>
</dbReference>
<gene>
    <name evidence="1" type="ORF">HNP24_002529</name>
</gene>
<comment type="caution">
    <text evidence="1">The sequence shown here is derived from an EMBL/GenBank/DDBJ whole genome shotgun (WGS) entry which is preliminary data.</text>
</comment>